<keyword evidence="14" id="KW-0289">Folate biosynthesis</keyword>
<comment type="pathway">
    <text evidence="3">Cofactor biosynthesis; tetrahydrofolylpolyglutamate biosynthesis.</text>
</comment>
<dbReference type="NCBIfam" id="TIGR01499">
    <property type="entry name" value="folC"/>
    <property type="match status" value="1"/>
</dbReference>
<evidence type="ECO:0000256" key="6">
    <source>
        <dbReference type="ARBA" id="ARBA00013023"/>
    </source>
</evidence>
<name>A0A255E887_9ACTN</name>
<keyword evidence="12" id="KW-0067">ATP-binding</keyword>
<evidence type="ECO:0000256" key="14">
    <source>
        <dbReference type="ARBA" id="ARBA00022909"/>
    </source>
</evidence>
<evidence type="ECO:0000256" key="16">
    <source>
        <dbReference type="ARBA" id="ARBA00047493"/>
    </source>
</evidence>
<evidence type="ECO:0000313" key="20">
    <source>
        <dbReference type="EMBL" id="OYN87769.1"/>
    </source>
</evidence>
<reference evidence="20 21" key="1">
    <citation type="submission" date="2017-07" db="EMBL/GenBank/DDBJ databases">
        <title>Draft whole genome sequences of clinical Proprionibacteriaceae strains.</title>
        <authorList>
            <person name="Bernier A.-M."/>
            <person name="Bernard K."/>
            <person name="Domingo M.-C."/>
        </authorList>
    </citation>
    <scope>NUCLEOTIDE SEQUENCE [LARGE SCALE GENOMIC DNA]</scope>
    <source>
        <strain evidence="20 21">NML 160184</strain>
    </source>
</reference>
<comment type="subunit">
    <text evidence="5">Monomer.</text>
</comment>
<dbReference type="InterPro" id="IPR004101">
    <property type="entry name" value="Mur_ligase_C"/>
</dbReference>
<evidence type="ECO:0000259" key="19">
    <source>
        <dbReference type="Pfam" id="PF02875"/>
    </source>
</evidence>
<dbReference type="GO" id="GO:0004326">
    <property type="term" value="F:tetrahydrofolylpolyglutamate synthase activity"/>
    <property type="evidence" value="ECO:0007669"/>
    <property type="project" value="UniProtKB-EC"/>
</dbReference>
<sequence>MTEDSVRPAVADPADVARFEELAARLVSRWPESRIGPSLSRIQRLVDLLGNPERACPVIQITGTNGKGSTAIMIEALLRSAGLRVGRYSSPHLQQVNERIAIDGVPLPPADFVRIYEEIEPMVAMVDQEQIDGISMTFFEVMTGLAYAAFADAPVDVAVIEVGLGGTWDATNVATAEVAVITPIDLDHTHLLGSDVAGIAAEKSGIIKEGSHVVMAGQRPDAAEVLLARAASVGADVVVEGVDFGLVERTPGVAGQVLRLQTPYGVSEDVALPIFGVHMADNAALALTAVQTLLANRELGAELIRDGFAQVEAPGRLEVVRRSPLVVLDSGHNPHAVRAAVAGLLEAFELRPLVVVLAMMRDKDQAAVLEVLAPIADRIVVTELDTDRGLPAADLAVVAHDWFSEEQISVEPQLADALDRAVGLADEDGVLGGVLVIGSVILAGAARDLLVGRDGLNRSTVAVTEDEADGVNGHDDPLLELGASWGEEDTPR</sequence>
<evidence type="ECO:0000256" key="10">
    <source>
        <dbReference type="ARBA" id="ARBA00022723"/>
    </source>
</evidence>
<evidence type="ECO:0000256" key="15">
    <source>
        <dbReference type="ARBA" id="ARBA00030592"/>
    </source>
</evidence>
<dbReference type="SUPFAM" id="SSF53623">
    <property type="entry name" value="MurD-like peptide ligases, catalytic domain"/>
    <property type="match status" value="1"/>
</dbReference>
<comment type="pathway">
    <text evidence="2">Cofactor biosynthesis; tetrahydrofolate biosynthesis; 7,8-dihydrofolate from 2-amino-4-hydroxy-6-hydroxymethyl-7,8-dihydropteridine diphosphate and 4-aminobenzoate: step 2/2.</text>
</comment>
<protein>
    <recommendedName>
        <fullName evidence="8">Dihydrofolate synthase/folylpolyglutamate synthase</fullName>
        <ecNumber evidence="6">6.3.2.12</ecNumber>
        <ecNumber evidence="7">6.3.2.17</ecNumber>
    </recommendedName>
    <alternativeName>
        <fullName evidence="15">Tetrahydrofolylpolyglutamate synthase</fullName>
    </alternativeName>
</protein>
<gene>
    <name evidence="20" type="ORF">CGZ92_05725</name>
</gene>
<dbReference type="GO" id="GO:0046872">
    <property type="term" value="F:metal ion binding"/>
    <property type="evidence" value="ECO:0007669"/>
    <property type="project" value="UniProtKB-KW"/>
</dbReference>
<evidence type="ECO:0000256" key="9">
    <source>
        <dbReference type="ARBA" id="ARBA00022598"/>
    </source>
</evidence>
<comment type="catalytic activity">
    <reaction evidence="17">
        <text>7,8-dihydropteroate + L-glutamate + ATP = 7,8-dihydrofolate + ADP + phosphate + H(+)</text>
        <dbReference type="Rhea" id="RHEA:23584"/>
        <dbReference type="ChEBI" id="CHEBI:15378"/>
        <dbReference type="ChEBI" id="CHEBI:17839"/>
        <dbReference type="ChEBI" id="CHEBI:29985"/>
        <dbReference type="ChEBI" id="CHEBI:30616"/>
        <dbReference type="ChEBI" id="CHEBI:43474"/>
        <dbReference type="ChEBI" id="CHEBI:57451"/>
        <dbReference type="ChEBI" id="CHEBI:456216"/>
        <dbReference type="EC" id="6.3.2.12"/>
    </reaction>
</comment>
<dbReference type="GO" id="GO:0005524">
    <property type="term" value="F:ATP binding"/>
    <property type="evidence" value="ECO:0007669"/>
    <property type="project" value="UniProtKB-KW"/>
</dbReference>
<comment type="catalytic activity">
    <reaction evidence="16">
        <text>(6S)-5,6,7,8-tetrahydrofolyl-(gamma-L-Glu)(n) + L-glutamate + ATP = (6S)-5,6,7,8-tetrahydrofolyl-(gamma-L-Glu)(n+1) + ADP + phosphate + H(+)</text>
        <dbReference type="Rhea" id="RHEA:10580"/>
        <dbReference type="Rhea" id="RHEA-COMP:14738"/>
        <dbReference type="Rhea" id="RHEA-COMP:14740"/>
        <dbReference type="ChEBI" id="CHEBI:15378"/>
        <dbReference type="ChEBI" id="CHEBI:29985"/>
        <dbReference type="ChEBI" id="CHEBI:30616"/>
        <dbReference type="ChEBI" id="CHEBI:43474"/>
        <dbReference type="ChEBI" id="CHEBI:141005"/>
        <dbReference type="ChEBI" id="CHEBI:456216"/>
        <dbReference type="EC" id="6.3.2.17"/>
    </reaction>
</comment>
<dbReference type="GO" id="GO:0005737">
    <property type="term" value="C:cytoplasm"/>
    <property type="evidence" value="ECO:0007669"/>
    <property type="project" value="TreeGrafter"/>
</dbReference>
<dbReference type="SUPFAM" id="SSF53244">
    <property type="entry name" value="MurD-like peptide ligases, peptide-binding domain"/>
    <property type="match status" value="1"/>
</dbReference>
<dbReference type="PANTHER" id="PTHR11136:SF0">
    <property type="entry name" value="DIHYDROFOLATE SYNTHETASE-RELATED"/>
    <property type="match status" value="1"/>
</dbReference>
<evidence type="ECO:0000256" key="13">
    <source>
        <dbReference type="ARBA" id="ARBA00022842"/>
    </source>
</evidence>
<proteinExistence type="inferred from homology"/>
<keyword evidence="13" id="KW-0460">Magnesium</keyword>
<evidence type="ECO:0000313" key="21">
    <source>
        <dbReference type="Proteomes" id="UP000216533"/>
    </source>
</evidence>
<evidence type="ECO:0000256" key="1">
    <source>
        <dbReference type="ARBA" id="ARBA00001946"/>
    </source>
</evidence>
<evidence type="ECO:0000256" key="3">
    <source>
        <dbReference type="ARBA" id="ARBA00005150"/>
    </source>
</evidence>
<keyword evidence="11" id="KW-0547">Nucleotide-binding</keyword>
<dbReference type="PANTHER" id="PTHR11136">
    <property type="entry name" value="FOLYLPOLYGLUTAMATE SYNTHASE-RELATED"/>
    <property type="match status" value="1"/>
</dbReference>
<feature type="domain" description="Mur ligase C-terminal" evidence="19">
    <location>
        <begin position="315"/>
        <end position="439"/>
    </location>
</feature>
<dbReference type="EC" id="6.3.2.17" evidence="7"/>
<dbReference type="InterPro" id="IPR036615">
    <property type="entry name" value="Mur_ligase_C_dom_sf"/>
</dbReference>
<dbReference type="AlphaFoldDB" id="A0A255E887"/>
<organism evidence="20 21">
    <name type="scientific">Parenemella sanctibonifatiensis</name>
    <dbReference type="NCBI Taxonomy" id="2016505"/>
    <lineage>
        <taxon>Bacteria</taxon>
        <taxon>Bacillati</taxon>
        <taxon>Actinomycetota</taxon>
        <taxon>Actinomycetes</taxon>
        <taxon>Propionibacteriales</taxon>
        <taxon>Propionibacteriaceae</taxon>
        <taxon>Parenemella</taxon>
    </lineage>
</organism>
<comment type="cofactor">
    <cofactor evidence="1">
        <name>Mg(2+)</name>
        <dbReference type="ChEBI" id="CHEBI:18420"/>
    </cofactor>
</comment>
<dbReference type="InterPro" id="IPR001645">
    <property type="entry name" value="Folylpolyglutamate_synth"/>
</dbReference>
<dbReference type="GO" id="GO:0046656">
    <property type="term" value="P:folic acid biosynthetic process"/>
    <property type="evidence" value="ECO:0007669"/>
    <property type="project" value="UniProtKB-KW"/>
</dbReference>
<keyword evidence="10" id="KW-0479">Metal-binding</keyword>
<evidence type="ECO:0000256" key="2">
    <source>
        <dbReference type="ARBA" id="ARBA00004799"/>
    </source>
</evidence>
<accession>A0A255E887</accession>
<dbReference type="Gene3D" id="3.40.1190.10">
    <property type="entry name" value="Mur-like, catalytic domain"/>
    <property type="match status" value="1"/>
</dbReference>
<dbReference type="Pfam" id="PF02875">
    <property type="entry name" value="Mur_ligase_C"/>
    <property type="match status" value="1"/>
</dbReference>
<dbReference type="RefSeq" id="WP_094450435.1">
    <property type="nucleotide sequence ID" value="NZ_NMVI01000015.1"/>
</dbReference>
<dbReference type="FunFam" id="3.40.1190.10:FF:000004">
    <property type="entry name" value="Dihydrofolate synthase/folylpolyglutamate synthase"/>
    <property type="match status" value="1"/>
</dbReference>
<dbReference type="Gene3D" id="3.90.190.20">
    <property type="entry name" value="Mur ligase, C-terminal domain"/>
    <property type="match status" value="1"/>
</dbReference>
<evidence type="ECO:0000256" key="12">
    <source>
        <dbReference type="ARBA" id="ARBA00022840"/>
    </source>
</evidence>
<evidence type="ECO:0000256" key="5">
    <source>
        <dbReference type="ARBA" id="ARBA00011245"/>
    </source>
</evidence>
<keyword evidence="9" id="KW-0436">Ligase</keyword>
<feature type="region of interest" description="Disordered" evidence="18">
    <location>
        <begin position="467"/>
        <end position="492"/>
    </location>
</feature>
<comment type="caution">
    <text evidence="20">The sequence shown here is derived from an EMBL/GenBank/DDBJ whole genome shotgun (WGS) entry which is preliminary data.</text>
</comment>
<evidence type="ECO:0000256" key="17">
    <source>
        <dbReference type="ARBA" id="ARBA00049161"/>
    </source>
</evidence>
<evidence type="ECO:0000256" key="7">
    <source>
        <dbReference type="ARBA" id="ARBA00013025"/>
    </source>
</evidence>
<evidence type="ECO:0000256" key="8">
    <source>
        <dbReference type="ARBA" id="ARBA00019357"/>
    </source>
</evidence>
<dbReference type="InterPro" id="IPR036565">
    <property type="entry name" value="Mur-like_cat_sf"/>
</dbReference>
<dbReference type="EC" id="6.3.2.12" evidence="6"/>
<comment type="similarity">
    <text evidence="4">Belongs to the folylpolyglutamate synthase family.</text>
</comment>
<dbReference type="GO" id="GO:0008841">
    <property type="term" value="F:dihydrofolate synthase activity"/>
    <property type="evidence" value="ECO:0007669"/>
    <property type="project" value="UniProtKB-EC"/>
</dbReference>
<evidence type="ECO:0000256" key="4">
    <source>
        <dbReference type="ARBA" id="ARBA00008276"/>
    </source>
</evidence>
<evidence type="ECO:0000256" key="18">
    <source>
        <dbReference type="SAM" id="MobiDB-lite"/>
    </source>
</evidence>
<dbReference type="EMBL" id="NMVI01000015">
    <property type="protein sequence ID" value="OYN87769.1"/>
    <property type="molecule type" value="Genomic_DNA"/>
</dbReference>
<evidence type="ECO:0000256" key="11">
    <source>
        <dbReference type="ARBA" id="ARBA00022741"/>
    </source>
</evidence>
<dbReference type="Proteomes" id="UP000216533">
    <property type="component" value="Unassembled WGS sequence"/>
</dbReference>